<name>A0A168QQW3_9BACL</name>
<reference evidence="2 3" key="1">
    <citation type="submission" date="2016-03" db="EMBL/GenBank/DDBJ databases">
        <title>Draft genome sequence of Paenibacillus antarcticus CECT 5836.</title>
        <authorList>
            <person name="Shin S.-K."/>
            <person name="Yi H."/>
        </authorList>
    </citation>
    <scope>NUCLEOTIDE SEQUENCE [LARGE SCALE GENOMIC DNA]</scope>
    <source>
        <strain evidence="2 3">CECT 5836</strain>
    </source>
</reference>
<evidence type="ECO:0000313" key="2">
    <source>
        <dbReference type="EMBL" id="OAB48087.1"/>
    </source>
</evidence>
<dbReference type="RefSeq" id="WP_068645736.1">
    <property type="nucleotide sequence ID" value="NZ_CP043611.1"/>
</dbReference>
<dbReference type="AlphaFoldDB" id="A0A168QQW3"/>
<dbReference type="Proteomes" id="UP000077355">
    <property type="component" value="Unassembled WGS sequence"/>
</dbReference>
<feature type="transmembrane region" description="Helical" evidence="1">
    <location>
        <begin position="132"/>
        <end position="154"/>
    </location>
</feature>
<accession>A0A168QQW3</accession>
<comment type="caution">
    <text evidence="2">The sequence shown here is derived from an EMBL/GenBank/DDBJ whole genome shotgun (WGS) entry which is preliminary data.</text>
</comment>
<keyword evidence="1" id="KW-1133">Transmembrane helix</keyword>
<organism evidence="2 3">
    <name type="scientific">Paenibacillus antarcticus</name>
    <dbReference type="NCBI Taxonomy" id="253703"/>
    <lineage>
        <taxon>Bacteria</taxon>
        <taxon>Bacillati</taxon>
        <taxon>Bacillota</taxon>
        <taxon>Bacilli</taxon>
        <taxon>Bacillales</taxon>
        <taxon>Paenibacillaceae</taxon>
        <taxon>Paenibacillus</taxon>
    </lineage>
</organism>
<evidence type="ECO:0008006" key="4">
    <source>
        <dbReference type="Google" id="ProtNLM"/>
    </source>
</evidence>
<proteinExistence type="predicted"/>
<dbReference type="SUPFAM" id="SSF110997">
    <property type="entry name" value="Sporulation related repeat"/>
    <property type="match status" value="1"/>
</dbReference>
<dbReference type="InterPro" id="IPR036680">
    <property type="entry name" value="SPOR-like_sf"/>
</dbReference>
<keyword evidence="1" id="KW-0812">Transmembrane</keyword>
<sequence>MRQGEVLTVNKGRMTFRFDVAERHLEQSEAPIIVQESTESTVENEFSDESRNTTYPRLAVVPEPLDGWGDPFSKNEAWEELMTNRFQRVDPIEDAFNDLRDNEPSNERIIGPEVDHHYAEHRPRRPASMWKIFGTVTAAVVTGALFGFVVLSFFDVGSIFSEDSQKSTAIESMTVNSNMPVETEGQIPAVAVTLEPQTYYMLQYGVFSNAERVAIAKEELQKIGLAAGDDPDLGFRVYAGISTDREQAKLLSNQLKTQGVELYVREITLPSASELTFSGDVENLNRYFAVSTDLISSLSTHSASLLGMEDPIPLSDSEMVVLTELHRVWTESIKTLQSGLSPEAVVVGKKMEQTMNSALSSVTEYNRNTSKGHLWEIQSSMMEYMMGQKEIINMMKKN</sequence>
<dbReference type="EMBL" id="LVJI01000001">
    <property type="protein sequence ID" value="OAB48087.1"/>
    <property type="molecule type" value="Genomic_DNA"/>
</dbReference>
<dbReference type="GO" id="GO:0042834">
    <property type="term" value="F:peptidoglycan binding"/>
    <property type="evidence" value="ECO:0007669"/>
    <property type="project" value="InterPro"/>
</dbReference>
<gene>
    <name evidence="2" type="ORF">PBAT_00110</name>
</gene>
<evidence type="ECO:0000313" key="3">
    <source>
        <dbReference type="Proteomes" id="UP000077355"/>
    </source>
</evidence>
<keyword evidence="1" id="KW-0472">Membrane</keyword>
<keyword evidence="3" id="KW-1185">Reference proteome</keyword>
<evidence type="ECO:0000256" key="1">
    <source>
        <dbReference type="SAM" id="Phobius"/>
    </source>
</evidence>
<protein>
    <recommendedName>
        <fullName evidence="4">SPOR domain-containing protein</fullName>
    </recommendedName>
</protein>